<dbReference type="AlphaFoldDB" id="A0AAW8LTT9"/>
<organism evidence="1 2">
    <name type="scientific">Agrobacterium tumefaciens</name>
    <dbReference type="NCBI Taxonomy" id="358"/>
    <lineage>
        <taxon>Bacteria</taxon>
        <taxon>Pseudomonadati</taxon>
        <taxon>Pseudomonadota</taxon>
        <taxon>Alphaproteobacteria</taxon>
        <taxon>Hyphomicrobiales</taxon>
        <taxon>Rhizobiaceae</taxon>
        <taxon>Rhizobium/Agrobacterium group</taxon>
        <taxon>Agrobacterium</taxon>
        <taxon>Agrobacterium tumefaciens complex</taxon>
    </lineage>
</organism>
<comment type="caution">
    <text evidence="1">The sequence shown here is derived from an EMBL/GenBank/DDBJ whole genome shotgun (WGS) entry which is preliminary data.</text>
</comment>
<evidence type="ECO:0000313" key="2">
    <source>
        <dbReference type="Proteomes" id="UP001265315"/>
    </source>
</evidence>
<dbReference type="EMBL" id="JAVDSW010000001">
    <property type="protein sequence ID" value="MDR6702450.1"/>
    <property type="molecule type" value="Genomic_DNA"/>
</dbReference>
<dbReference type="Proteomes" id="UP001265315">
    <property type="component" value="Unassembled WGS sequence"/>
</dbReference>
<sequence>MKATTLLQAVHSMGRMNYPDASKKWITVMHQLGSRIGLAHGVAMSSVGKLDMMLRQLESEHLEELALPEESEDASFITDQISVFSDSWLLAAYEVIRAARAQGATDPKIVSLYEQLTLARIPVAKAEISGADRYKNKHKVLPNLMLYPVGDGPDNSPKAYAHDGSYIVPKGVCAETGAIVWYPIDLASQQTVAVCRRDLSDSFLGLFD</sequence>
<name>A0AAW8LTT9_AGRTU</name>
<gene>
    <name evidence="1" type="ORF">J2W61_002278</name>
</gene>
<proteinExistence type="predicted"/>
<reference evidence="1" key="1">
    <citation type="submission" date="2023-07" db="EMBL/GenBank/DDBJ databases">
        <title>Sorghum-associated microbial communities from plants grown in Nebraska, USA.</title>
        <authorList>
            <person name="Schachtman D."/>
        </authorList>
    </citation>
    <scope>NUCLEOTIDE SEQUENCE</scope>
    <source>
        <strain evidence="1">1457</strain>
    </source>
</reference>
<evidence type="ECO:0000313" key="1">
    <source>
        <dbReference type="EMBL" id="MDR6702450.1"/>
    </source>
</evidence>
<protein>
    <submittedName>
        <fullName evidence="1">Uncharacterized protein</fullName>
    </submittedName>
</protein>
<accession>A0AAW8LTT9</accession>
<dbReference type="RefSeq" id="WP_209688971.1">
    <property type="nucleotide sequence ID" value="NZ_JAGIPM010000001.1"/>
</dbReference>